<feature type="compositionally biased region" description="Low complexity" evidence="1">
    <location>
        <begin position="60"/>
        <end position="73"/>
    </location>
</feature>
<dbReference type="STRING" id="199890.A0A182P1H6"/>
<dbReference type="AlphaFoldDB" id="A0A182P1H6"/>
<dbReference type="Proteomes" id="UP000075885">
    <property type="component" value="Unassembled WGS sequence"/>
</dbReference>
<proteinExistence type="predicted"/>
<evidence type="ECO:0000313" key="2">
    <source>
        <dbReference type="EnsemblMetazoa" id="AEPI000758-PA"/>
    </source>
</evidence>
<name>A0A182P1H6_9DIPT</name>
<feature type="compositionally biased region" description="Gly residues" evidence="1">
    <location>
        <begin position="83"/>
        <end position="102"/>
    </location>
</feature>
<organism evidence="2 3">
    <name type="scientific">Anopheles epiroticus</name>
    <dbReference type="NCBI Taxonomy" id="199890"/>
    <lineage>
        <taxon>Eukaryota</taxon>
        <taxon>Metazoa</taxon>
        <taxon>Ecdysozoa</taxon>
        <taxon>Arthropoda</taxon>
        <taxon>Hexapoda</taxon>
        <taxon>Insecta</taxon>
        <taxon>Pterygota</taxon>
        <taxon>Neoptera</taxon>
        <taxon>Endopterygota</taxon>
        <taxon>Diptera</taxon>
        <taxon>Nematocera</taxon>
        <taxon>Culicoidea</taxon>
        <taxon>Culicidae</taxon>
        <taxon>Anophelinae</taxon>
        <taxon>Anopheles</taxon>
    </lineage>
</organism>
<evidence type="ECO:0000256" key="1">
    <source>
        <dbReference type="SAM" id="MobiDB-lite"/>
    </source>
</evidence>
<reference evidence="2" key="2">
    <citation type="submission" date="2020-05" db="UniProtKB">
        <authorList>
            <consortium name="EnsemblMetazoa"/>
        </authorList>
    </citation>
    <scope>IDENTIFICATION</scope>
    <source>
        <strain evidence="2">Epiroticus2</strain>
    </source>
</reference>
<evidence type="ECO:0008006" key="4">
    <source>
        <dbReference type="Google" id="ProtNLM"/>
    </source>
</evidence>
<dbReference type="VEuPathDB" id="VectorBase:AEPI000758"/>
<reference evidence="3" key="1">
    <citation type="submission" date="2013-03" db="EMBL/GenBank/DDBJ databases">
        <title>The Genome Sequence of Anopheles epiroticus epiroticus2.</title>
        <authorList>
            <consortium name="The Broad Institute Genomics Platform"/>
            <person name="Neafsey D.E."/>
            <person name="Howell P."/>
            <person name="Walker B."/>
            <person name="Young S.K."/>
            <person name="Zeng Q."/>
            <person name="Gargeya S."/>
            <person name="Fitzgerald M."/>
            <person name="Haas B."/>
            <person name="Abouelleil A."/>
            <person name="Allen A.W."/>
            <person name="Alvarado L."/>
            <person name="Arachchi H.M."/>
            <person name="Berlin A.M."/>
            <person name="Chapman S.B."/>
            <person name="Gainer-Dewar J."/>
            <person name="Goldberg J."/>
            <person name="Griggs A."/>
            <person name="Gujja S."/>
            <person name="Hansen M."/>
            <person name="Howarth C."/>
            <person name="Imamovic A."/>
            <person name="Ireland A."/>
            <person name="Larimer J."/>
            <person name="McCowan C."/>
            <person name="Murphy C."/>
            <person name="Pearson M."/>
            <person name="Poon T.W."/>
            <person name="Priest M."/>
            <person name="Roberts A."/>
            <person name="Saif S."/>
            <person name="Shea T."/>
            <person name="Sisk P."/>
            <person name="Sykes S."/>
            <person name="Wortman J."/>
            <person name="Nusbaum C."/>
            <person name="Birren B."/>
        </authorList>
    </citation>
    <scope>NUCLEOTIDE SEQUENCE [LARGE SCALE GENOMIC DNA]</scope>
    <source>
        <strain evidence="3">Epiroticus2</strain>
    </source>
</reference>
<dbReference type="EnsemblMetazoa" id="AEPI000758-RA">
    <property type="protein sequence ID" value="AEPI000758-PA"/>
    <property type="gene ID" value="AEPI000758"/>
</dbReference>
<sequence>MLKMSSISAQGVVERASAELSKRINGLGLRSKHHHGSGGGGGKSGEKASVMERVTNVLCGGSSSSNSSSGAGNLTIQTAGQSQSGGGGGGISGGGGGGGGGAPEKPSRVSNTAGGGNAAGGKGTLLGMGSGTGAGGKSQSNTPQSLRKIGSHHHHGSGGMNHHLGGAGKMVGQSQLVLPQIVTIEQLLQDERFLARFFLYFTSYERCTLAQVCQKWRDLLYRSPRYWSGLVPVLQCRELRQTTNQDRVKLYNSLIRRSFHAVCLMGATDEDALDLVHSFPLASKHVHSLSLRCSSISDRGLEALLDHLQWQ</sequence>
<keyword evidence="3" id="KW-1185">Reference proteome</keyword>
<protein>
    <recommendedName>
        <fullName evidence="4">F-box domain-containing protein</fullName>
    </recommendedName>
</protein>
<accession>A0A182P1H6</accession>
<feature type="region of interest" description="Disordered" evidence="1">
    <location>
        <begin position="27"/>
        <end position="46"/>
    </location>
</feature>
<evidence type="ECO:0000313" key="3">
    <source>
        <dbReference type="Proteomes" id="UP000075885"/>
    </source>
</evidence>
<feature type="compositionally biased region" description="Gly residues" evidence="1">
    <location>
        <begin position="113"/>
        <end position="136"/>
    </location>
</feature>
<dbReference type="CDD" id="cd22127">
    <property type="entry name" value="F-box_FBXL16"/>
    <property type="match status" value="1"/>
</dbReference>
<feature type="region of interest" description="Disordered" evidence="1">
    <location>
        <begin position="58"/>
        <end position="165"/>
    </location>
</feature>